<keyword evidence="2 7" id="KW-0819">tRNA processing</keyword>
<evidence type="ECO:0000256" key="2">
    <source>
        <dbReference type="ARBA" id="ARBA00022694"/>
    </source>
</evidence>
<dbReference type="HOGENOM" id="CLU_117179_1_1_10"/>
<dbReference type="GO" id="GO:0042781">
    <property type="term" value="F:3'-tRNA processing endoribonuclease activity"/>
    <property type="evidence" value="ECO:0007669"/>
    <property type="project" value="TreeGrafter"/>
</dbReference>
<keyword evidence="3 7" id="KW-0540">Nuclease</keyword>
<dbReference type="PROSITE" id="PS00648">
    <property type="entry name" value="RIBONUCLEASE_P"/>
    <property type="match status" value="1"/>
</dbReference>
<keyword evidence="10" id="KW-1185">Reference proteome</keyword>
<evidence type="ECO:0000256" key="8">
    <source>
        <dbReference type="NCBIfam" id="TIGR00188"/>
    </source>
</evidence>
<evidence type="ECO:0000313" key="10">
    <source>
        <dbReference type="Proteomes" id="UP000004394"/>
    </source>
</evidence>
<keyword evidence="5 7" id="KW-0378">Hydrolase</keyword>
<evidence type="ECO:0000256" key="5">
    <source>
        <dbReference type="ARBA" id="ARBA00022801"/>
    </source>
</evidence>
<keyword evidence="6 7" id="KW-0694">RNA-binding</keyword>
<evidence type="ECO:0000256" key="1">
    <source>
        <dbReference type="ARBA" id="ARBA00002663"/>
    </source>
</evidence>
<dbReference type="Pfam" id="PF00825">
    <property type="entry name" value="Ribonuclease_P"/>
    <property type="match status" value="1"/>
</dbReference>
<dbReference type="eggNOG" id="COG0594">
    <property type="taxonomic scope" value="Bacteria"/>
</dbReference>
<dbReference type="SUPFAM" id="SSF54211">
    <property type="entry name" value="Ribosomal protein S5 domain 2-like"/>
    <property type="match status" value="1"/>
</dbReference>
<dbReference type="PANTHER" id="PTHR33992">
    <property type="entry name" value="RIBONUCLEASE P PROTEIN COMPONENT"/>
    <property type="match status" value="1"/>
</dbReference>
<dbReference type="InterPro" id="IPR000100">
    <property type="entry name" value="RNase_P"/>
</dbReference>
<proteinExistence type="inferred from homology"/>
<dbReference type="Proteomes" id="UP000004394">
    <property type="component" value="Unassembled WGS sequence"/>
</dbReference>
<reference evidence="9" key="1">
    <citation type="submission" date="2010-07" db="EMBL/GenBank/DDBJ databases">
        <authorList>
            <person name="Muzny D."/>
            <person name="Qin X."/>
            <person name="Deng J."/>
            <person name="Jiang H."/>
            <person name="Liu Y."/>
            <person name="Qu J."/>
            <person name="Song X.-Z."/>
            <person name="Zhang L."/>
            <person name="Thornton R."/>
            <person name="Coyle M."/>
            <person name="Francisco L."/>
            <person name="Jackson L."/>
            <person name="Javaid M."/>
            <person name="Korchina V."/>
            <person name="Kovar C."/>
            <person name="Mata R."/>
            <person name="Mathew T."/>
            <person name="Ngo R."/>
            <person name="Nguyen L."/>
            <person name="Nguyen N."/>
            <person name="Okwuonu G."/>
            <person name="Ongeri F."/>
            <person name="Pham C."/>
            <person name="Simmons D."/>
            <person name="Wilczek-Boney K."/>
            <person name="Hale W."/>
            <person name="Jakkamsetti A."/>
            <person name="Pham P."/>
            <person name="Ruth R."/>
            <person name="San Lucas F."/>
            <person name="Warren J."/>
            <person name="Zhang J."/>
            <person name="Zhao Z."/>
            <person name="Zhou C."/>
            <person name="Zhu D."/>
            <person name="Lee S."/>
            <person name="Bess C."/>
            <person name="Blankenburg K."/>
            <person name="Forbes L."/>
            <person name="Fu Q."/>
            <person name="Gubbala S."/>
            <person name="Hirani K."/>
            <person name="Jayaseelan J.C."/>
            <person name="Lara F."/>
            <person name="Munidasa M."/>
            <person name="Palculict T."/>
            <person name="Patil S."/>
            <person name="Pu L.-L."/>
            <person name="Saada N."/>
            <person name="Tang L."/>
            <person name="Weissenberger G."/>
            <person name="Zhu Y."/>
            <person name="Hemphill L."/>
            <person name="Shang Y."/>
            <person name="Youmans B."/>
            <person name="Ayvaz T."/>
            <person name="Ross M."/>
            <person name="Santibanez J."/>
            <person name="Aqrawi P."/>
            <person name="Gross S."/>
            <person name="Joshi V."/>
            <person name="Fowler G."/>
            <person name="Nazareth L."/>
            <person name="Reid J."/>
            <person name="Worley K."/>
            <person name="Petrosino J."/>
            <person name="Highlander S."/>
            <person name="Gibbs R."/>
        </authorList>
    </citation>
    <scope>NUCLEOTIDE SEQUENCE [LARGE SCALE GENOMIC DNA]</scope>
    <source>
        <strain evidence="9">DSM 16973</strain>
    </source>
</reference>
<comment type="caution">
    <text evidence="9">The sequence shown here is derived from an EMBL/GenBank/DDBJ whole genome shotgun (WGS) entry which is preliminary data.</text>
</comment>
<dbReference type="OrthoDB" id="1524972at2"/>
<comment type="subunit">
    <text evidence="7">Consists of a catalytic RNA component (M1 or rnpB) and a protein subunit.</text>
</comment>
<sequence>MVEAPTFRKAERIAGRTLVERLFNGTESRAMSAFPIRLVFLSIPRDEGEPRAKILVSVPKRYFKQAVKRNRVKRQIREAYRKHKQLIPDDSKHQMLMAFIWMDSRLYDTSEVERRITNLLQRMIERL</sequence>
<dbReference type="AlphaFoldDB" id="E0NPS7"/>
<dbReference type="GO" id="GO:0001682">
    <property type="term" value="P:tRNA 5'-leader removal"/>
    <property type="evidence" value="ECO:0007669"/>
    <property type="project" value="UniProtKB-UniRule"/>
</dbReference>
<keyword evidence="4 7" id="KW-0255">Endonuclease</keyword>
<dbReference type="GO" id="GO:0004526">
    <property type="term" value="F:ribonuclease P activity"/>
    <property type="evidence" value="ECO:0007669"/>
    <property type="project" value="UniProtKB-UniRule"/>
</dbReference>
<dbReference type="HAMAP" id="MF_00227">
    <property type="entry name" value="RNase_P"/>
    <property type="match status" value="1"/>
</dbReference>
<evidence type="ECO:0000256" key="3">
    <source>
        <dbReference type="ARBA" id="ARBA00022722"/>
    </source>
</evidence>
<evidence type="ECO:0000256" key="4">
    <source>
        <dbReference type="ARBA" id="ARBA00022759"/>
    </source>
</evidence>
<comment type="catalytic activity">
    <reaction evidence="7">
        <text>Endonucleolytic cleavage of RNA, removing 5'-extranucleotides from tRNA precursor.</text>
        <dbReference type="EC" id="3.1.26.5"/>
    </reaction>
</comment>
<dbReference type="GO" id="GO:0000049">
    <property type="term" value="F:tRNA binding"/>
    <property type="evidence" value="ECO:0007669"/>
    <property type="project" value="UniProtKB-UniRule"/>
</dbReference>
<name>E0NPS7_9BACT</name>
<dbReference type="Gene3D" id="3.30.230.10">
    <property type="match status" value="1"/>
</dbReference>
<dbReference type="EMBL" id="AEEI01000008">
    <property type="protein sequence ID" value="EFM02803.1"/>
    <property type="molecule type" value="Genomic_DNA"/>
</dbReference>
<comment type="similarity">
    <text evidence="7">Belongs to the RnpA family.</text>
</comment>
<organism evidence="9 10">
    <name type="scientific">Hoylesella marshii DSM 16973 = JCM 13450</name>
    <dbReference type="NCBI Taxonomy" id="862515"/>
    <lineage>
        <taxon>Bacteria</taxon>
        <taxon>Pseudomonadati</taxon>
        <taxon>Bacteroidota</taxon>
        <taxon>Bacteroidia</taxon>
        <taxon>Bacteroidales</taxon>
        <taxon>Prevotellaceae</taxon>
        <taxon>Hoylesella</taxon>
    </lineage>
</organism>
<dbReference type="GO" id="GO:0030677">
    <property type="term" value="C:ribonuclease P complex"/>
    <property type="evidence" value="ECO:0007669"/>
    <property type="project" value="TreeGrafter"/>
</dbReference>
<dbReference type="InterPro" id="IPR020539">
    <property type="entry name" value="RNase_P_CS"/>
</dbReference>
<dbReference type="InterPro" id="IPR020568">
    <property type="entry name" value="Ribosomal_Su5_D2-typ_SF"/>
</dbReference>
<dbReference type="STRING" id="862515.HMPREF0658_0178"/>
<comment type="function">
    <text evidence="1 7">RNaseP catalyzes the removal of the 5'-leader sequence from pre-tRNA to produce the mature 5'-terminus. It can also cleave other RNA substrates such as 4.5S RNA. The protein component plays an auxiliary but essential role in vivo by binding to the 5'-leader sequence and broadening the substrate specificity of the ribozyme.</text>
</comment>
<evidence type="ECO:0000313" key="9">
    <source>
        <dbReference type="EMBL" id="EFM02803.1"/>
    </source>
</evidence>
<evidence type="ECO:0000256" key="6">
    <source>
        <dbReference type="ARBA" id="ARBA00022884"/>
    </source>
</evidence>
<dbReference type="EC" id="3.1.26.5" evidence="7 8"/>
<accession>E0NPS7</accession>
<protein>
    <recommendedName>
        <fullName evidence="7 8">Ribonuclease P protein component</fullName>
        <shortName evidence="7">RNase P protein</shortName>
        <shortName evidence="7">RNaseP protein</shortName>
        <ecNumber evidence="7 8">3.1.26.5</ecNumber>
    </recommendedName>
    <alternativeName>
        <fullName evidence="7">Protein C5</fullName>
    </alternativeName>
</protein>
<gene>
    <name evidence="7 9" type="primary">rnpA</name>
    <name evidence="9" type="ORF">HMPREF0658_0178</name>
</gene>
<dbReference type="RefSeq" id="WP_006947865.1">
    <property type="nucleotide sequence ID" value="NZ_BAJI01000005.1"/>
</dbReference>
<dbReference type="InterPro" id="IPR014721">
    <property type="entry name" value="Ribsml_uS5_D2-typ_fold_subgr"/>
</dbReference>
<evidence type="ECO:0000256" key="7">
    <source>
        <dbReference type="HAMAP-Rule" id="MF_00227"/>
    </source>
</evidence>
<dbReference type="PANTHER" id="PTHR33992:SF1">
    <property type="entry name" value="RIBONUCLEASE P PROTEIN COMPONENT"/>
    <property type="match status" value="1"/>
</dbReference>
<dbReference type="NCBIfam" id="TIGR00188">
    <property type="entry name" value="rnpA"/>
    <property type="match status" value="1"/>
</dbReference>